<dbReference type="GO" id="GO:0031012">
    <property type="term" value="C:extracellular matrix"/>
    <property type="evidence" value="ECO:0007669"/>
    <property type="project" value="InterPro"/>
</dbReference>
<organism evidence="8 9">
    <name type="scientific">Candidatus Lactobacillus pullistercoris</name>
    <dbReference type="NCBI Taxonomy" id="2838636"/>
    <lineage>
        <taxon>Bacteria</taxon>
        <taxon>Bacillati</taxon>
        <taxon>Bacillota</taxon>
        <taxon>Bacilli</taxon>
        <taxon>Lactobacillales</taxon>
        <taxon>Lactobacillaceae</taxon>
        <taxon>Lactobacillus</taxon>
    </lineage>
</organism>
<dbReference type="GO" id="GO:0006508">
    <property type="term" value="P:proteolysis"/>
    <property type="evidence" value="ECO:0007669"/>
    <property type="project" value="UniProtKB-KW"/>
</dbReference>
<evidence type="ECO:0000256" key="4">
    <source>
        <dbReference type="ARBA" id="ARBA00022833"/>
    </source>
</evidence>
<name>A0A9E2KQZ2_9LACO</name>
<feature type="region of interest" description="Disordered" evidence="5">
    <location>
        <begin position="52"/>
        <end position="81"/>
    </location>
</feature>
<feature type="transmembrane region" description="Helical" evidence="6">
    <location>
        <begin position="7"/>
        <end position="24"/>
    </location>
</feature>
<protein>
    <submittedName>
        <fullName evidence="8">Matrixin family metalloprotease</fullName>
        <ecNumber evidence="8">3.4.24.-</ecNumber>
    </submittedName>
</protein>
<dbReference type="GO" id="GO:0008270">
    <property type="term" value="F:zinc ion binding"/>
    <property type="evidence" value="ECO:0007669"/>
    <property type="project" value="InterPro"/>
</dbReference>
<comment type="caution">
    <text evidence="8">The sequence shown here is derived from an EMBL/GenBank/DDBJ whole genome shotgun (WGS) entry which is preliminary data.</text>
</comment>
<dbReference type="PANTHER" id="PTHR10201">
    <property type="entry name" value="MATRIX METALLOPROTEINASE"/>
    <property type="match status" value="1"/>
</dbReference>
<accession>A0A9E2KQZ2</accession>
<keyword evidence="1" id="KW-0645">Protease</keyword>
<keyword evidence="6" id="KW-0812">Transmembrane</keyword>
<dbReference type="GO" id="GO:0004222">
    <property type="term" value="F:metalloendopeptidase activity"/>
    <property type="evidence" value="ECO:0007669"/>
    <property type="project" value="InterPro"/>
</dbReference>
<dbReference type="EMBL" id="JAHLFT010000066">
    <property type="protein sequence ID" value="MBU3828504.1"/>
    <property type="molecule type" value="Genomic_DNA"/>
</dbReference>
<keyword evidence="2" id="KW-0479">Metal-binding</keyword>
<dbReference type="Pfam" id="PF00413">
    <property type="entry name" value="Peptidase_M10"/>
    <property type="match status" value="1"/>
</dbReference>
<evidence type="ECO:0000313" key="9">
    <source>
        <dbReference type="Proteomes" id="UP000823844"/>
    </source>
</evidence>
<gene>
    <name evidence="8" type="ORF">H9806_05130</name>
</gene>
<dbReference type="InterPro" id="IPR024079">
    <property type="entry name" value="MetalloPept_cat_dom_sf"/>
</dbReference>
<dbReference type="AlphaFoldDB" id="A0A9E2KQZ2"/>
<dbReference type="Gene3D" id="3.40.390.10">
    <property type="entry name" value="Collagenase (Catalytic Domain)"/>
    <property type="match status" value="1"/>
</dbReference>
<feature type="domain" description="Peptidase M10 metallopeptidase" evidence="7">
    <location>
        <begin position="95"/>
        <end position="226"/>
    </location>
</feature>
<dbReference type="SUPFAM" id="SSF55486">
    <property type="entry name" value="Metalloproteases ('zincins'), catalytic domain"/>
    <property type="match status" value="1"/>
</dbReference>
<keyword evidence="6" id="KW-1133">Transmembrane helix</keyword>
<keyword evidence="6" id="KW-0472">Membrane</keyword>
<feature type="compositionally biased region" description="Polar residues" evidence="5">
    <location>
        <begin position="68"/>
        <end position="81"/>
    </location>
</feature>
<reference evidence="8" key="2">
    <citation type="submission" date="2021-04" db="EMBL/GenBank/DDBJ databases">
        <authorList>
            <person name="Gilroy R."/>
        </authorList>
    </citation>
    <scope>NUCLEOTIDE SEQUENCE</scope>
    <source>
        <strain evidence="8">F6-686</strain>
    </source>
</reference>
<dbReference type="EC" id="3.4.24.-" evidence="8"/>
<proteinExistence type="predicted"/>
<keyword evidence="8" id="KW-0482">Metalloprotease</keyword>
<evidence type="ECO:0000256" key="5">
    <source>
        <dbReference type="SAM" id="MobiDB-lite"/>
    </source>
</evidence>
<keyword evidence="4" id="KW-0862">Zinc</keyword>
<dbReference type="InterPro" id="IPR001818">
    <property type="entry name" value="Pept_M10_metallopeptidase"/>
</dbReference>
<dbReference type="CDD" id="cd04268">
    <property type="entry name" value="ZnMc_MMP_like"/>
    <property type="match status" value="1"/>
</dbReference>
<evidence type="ECO:0000313" key="8">
    <source>
        <dbReference type="EMBL" id="MBU3828504.1"/>
    </source>
</evidence>
<keyword evidence="3 8" id="KW-0378">Hydrolase</keyword>
<evidence type="ECO:0000259" key="7">
    <source>
        <dbReference type="Pfam" id="PF00413"/>
    </source>
</evidence>
<evidence type="ECO:0000256" key="6">
    <source>
        <dbReference type="SAM" id="Phobius"/>
    </source>
</evidence>
<evidence type="ECO:0000256" key="2">
    <source>
        <dbReference type="ARBA" id="ARBA00022723"/>
    </source>
</evidence>
<dbReference type="Proteomes" id="UP000823844">
    <property type="component" value="Unassembled WGS sequence"/>
</dbReference>
<reference evidence="8" key="1">
    <citation type="journal article" date="2021" name="PeerJ">
        <title>Extensive microbial diversity within the chicken gut microbiome revealed by metagenomics and culture.</title>
        <authorList>
            <person name="Gilroy R."/>
            <person name="Ravi A."/>
            <person name="Getino M."/>
            <person name="Pursley I."/>
            <person name="Horton D.L."/>
            <person name="Alikhan N.F."/>
            <person name="Baker D."/>
            <person name="Gharbi K."/>
            <person name="Hall N."/>
            <person name="Watson M."/>
            <person name="Adriaenssens E.M."/>
            <person name="Foster-Nyarko E."/>
            <person name="Jarju S."/>
            <person name="Secka A."/>
            <person name="Antonio M."/>
            <person name="Oren A."/>
            <person name="Chaudhuri R.R."/>
            <person name="La Ragione R."/>
            <person name="Hildebrand F."/>
            <person name="Pallen M.J."/>
        </authorList>
    </citation>
    <scope>NUCLEOTIDE SEQUENCE</scope>
    <source>
        <strain evidence="8">F6-686</strain>
    </source>
</reference>
<evidence type="ECO:0000256" key="3">
    <source>
        <dbReference type="ARBA" id="ARBA00022801"/>
    </source>
</evidence>
<sequence length="229" mass="26338">MHKFWHFLRIIILLFLLTFGIYEYQNNENVRTATNDSLITLHQRLSQLLSTGSLDPPKLQDQPRIISKNGQTDTSDQDTNGNQIWSHNSATVYVDINNRQLRSAAIDAMSAWNRTGSFLFKQVNQKKHAKIIISVISDSDTQAAGQTSTTYNPVNNRLLKAHVELNHYYLQNSWYGYSYNRIVNTVEHELGHAIGLKHTKKVSVMYPAGSYYTIQPRDIQAVKKLYHEK</sequence>
<evidence type="ECO:0000256" key="1">
    <source>
        <dbReference type="ARBA" id="ARBA00022670"/>
    </source>
</evidence>